<feature type="domain" description="NAD-dependent epimerase/dehydratase" evidence="2">
    <location>
        <begin position="3"/>
        <end position="225"/>
    </location>
</feature>
<accession>A0ABU8N3A4</accession>
<dbReference type="InterPro" id="IPR001509">
    <property type="entry name" value="Epimerase_deHydtase"/>
</dbReference>
<sequence>MLLVTGATGFVGSAVAAYLHEQGHPVRAVVRDPSRADVLPDGVERVAADLADADSLARAIDGCEGVFHLAAAVGAPGPEARELNVGGTRRVVDAARRAGVRLVHTSTSAAVCVPDPDGPGCVVDEDAAGGTALTDTYSLTKAEAEAVVLDAVAEDGLDAVVATVVNVYGPSPRGPLSYNQLFAAAARGEVGDIVDTRVGWTLAEDVAAGQLLAFTHGRTGRRYVLCGEIASFPEVLDTYCELAGSPHRVRALPGGSELGPDAPPFADRSVVYGRLGGYRVRDDGARALGAAPRGIADGLALTARWMPRG</sequence>
<keyword evidence="4" id="KW-1185">Reference proteome</keyword>
<evidence type="ECO:0000313" key="3">
    <source>
        <dbReference type="EMBL" id="MEJ2886871.1"/>
    </source>
</evidence>
<dbReference type="RefSeq" id="WP_337713321.1">
    <property type="nucleotide sequence ID" value="NZ_JBBEGL010000002.1"/>
</dbReference>
<dbReference type="Gene3D" id="3.40.50.720">
    <property type="entry name" value="NAD(P)-binding Rossmann-like Domain"/>
    <property type="match status" value="1"/>
</dbReference>
<dbReference type="InterPro" id="IPR036291">
    <property type="entry name" value="NAD(P)-bd_dom_sf"/>
</dbReference>
<comment type="caution">
    <text evidence="3">The sequence shown here is derived from an EMBL/GenBank/DDBJ whole genome shotgun (WGS) entry which is preliminary data.</text>
</comment>
<reference evidence="3 4" key="1">
    <citation type="submission" date="2024-03" db="EMBL/GenBank/DDBJ databases">
        <title>Actinomycetospora sp. OC33-EN06, a novel actinomycete isolated from wild orchid (Aerides multiflora).</title>
        <authorList>
            <person name="Suriyachadkun C."/>
        </authorList>
    </citation>
    <scope>NUCLEOTIDE SEQUENCE [LARGE SCALE GENOMIC DNA]</scope>
    <source>
        <strain evidence="3 4">OC33-EN06</strain>
    </source>
</reference>
<dbReference type="PANTHER" id="PTHR10366">
    <property type="entry name" value="NAD DEPENDENT EPIMERASE/DEHYDRATASE"/>
    <property type="match status" value="1"/>
</dbReference>
<protein>
    <submittedName>
        <fullName evidence="3">NAD-dependent epimerase/dehydratase family protein</fullName>
    </submittedName>
</protein>
<keyword evidence="1" id="KW-0560">Oxidoreductase</keyword>
<evidence type="ECO:0000256" key="1">
    <source>
        <dbReference type="ARBA" id="ARBA00023002"/>
    </source>
</evidence>
<evidence type="ECO:0000313" key="4">
    <source>
        <dbReference type="Proteomes" id="UP001370100"/>
    </source>
</evidence>
<dbReference type="Proteomes" id="UP001370100">
    <property type="component" value="Unassembled WGS sequence"/>
</dbReference>
<dbReference type="PANTHER" id="PTHR10366:SF831">
    <property type="entry name" value="NAD-DEPENDENT EPIMERASE_DEHYDRATASE DOMAIN-CONTAINING PROTEIN"/>
    <property type="match status" value="1"/>
</dbReference>
<dbReference type="EMBL" id="JBBEGL010000002">
    <property type="protein sequence ID" value="MEJ2886871.1"/>
    <property type="molecule type" value="Genomic_DNA"/>
</dbReference>
<organism evidence="3 4">
    <name type="scientific">Actinomycetospora aeridis</name>
    <dbReference type="NCBI Taxonomy" id="3129231"/>
    <lineage>
        <taxon>Bacteria</taxon>
        <taxon>Bacillati</taxon>
        <taxon>Actinomycetota</taxon>
        <taxon>Actinomycetes</taxon>
        <taxon>Pseudonocardiales</taxon>
        <taxon>Pseudonocardiaceae</taxon>
        <taxon>Actinomycetospora</taxon>
    </lineage>
</organism>
<dbReference type="SUPFAM" id="SSF51735">
    <property type="entry name" value="NAD(P)-binding Rossmann-fold domains"/>
    <property type="match status" value="1"/>
</dbReference>
<name>A0ABU8N3A4_9PSEU</name>
<evidence type="ECO:0000259" key="2">
    <source>
        <dbReference type="Pfam" id="PF01370"/>
    </source>
</evidence>
<gene>
    <name evidence="3" type="ORF">WCD41_10465</name>
</gene>
<proteinExistence type="predicted"/>
<dbReference type="Pfam" id="PF01370">
    <property type="entry name" value="Epimerase"/>
    <property type="match status" value="1"/>
</dbReference>
<dbReference type="InterPro" id="IPR050425">
    <property type="entry name" value="NAD(P)_dehydrat-like"/>
</dbReference>